<accession>A0ABQ3UNZ1</accession>
<evidence type="ECO:0000313" key="3">
    <source>
        <dbReference type="Proteomes" id="UP000654345"/>
    </source>
</evidence>
<proteinExistence type="predicted"/>
<keyword evidence="3" id="KW-1185">Reference proteome</keyword>
<evidence type="ECO:0000313" key="2">
    <source>
        <dbReference type="EMBL" id="GHO54441.1"/>
    </source>
</evidence>
<reference evidence="2 3" key="1">
    <citation type="journal article" date="2021" name="Int. J. Syst. Evol. Microbiol.">
        <title>Reticulibacter mediterranei gen. nov., sp. nov., within the new family Reticulibacteraceae fam. nov., and Ktedonospora formicarum gen. nov., sp. nov., Ktedonobacter robiniae sp. nov., Dictyobacter formicarum sp. nov. and Dictyobacter arantiisoli sp. nov., belonging to the class Ktedonobacteria.</title>
        <authorList>
            <person name="Yabe S."/>
            <person name="Zheng Y."/>
            <person name="Wang C.M."/>
            <person name="Sakai Y."/>
            <person name="Abe K."/>
            <person name="Yokota A."/>
            <person name="Donadio S."/>
            <person name="Cavaletti L."/>
            <person name="Monciardini P."/>
        </authorList>
    </citation>
    <scope>NUCLEOTIDE SEQUENCE [LARGE SCALE GENOMIC DNA]</scope>
    <source>
        <strain evidence="2 3">SOSP1-30</strain>
    </source>
</reference>
<organism evidence="2 3">
    <name type="scientific">Ktedonobacter robiniae</name>
    <dbReference type="NCBI Taxonomy" id="2778365"/>
    <lineage>
        <taxon>Bacteria</taxon>
        <taxon>Bacillati</taxon>
        <taxon>Chloroflexota</taxon>
        <taxon>Ktedonobacteria</taxon>
        <taxon>Ktedonobacterales</taxon>
        <taxon>Ktedonobacteraceae</taxon>
        <taxon>Ktedonobacter</taxon>
    </lineage>
</organism>
<evidence type="ECO:0000256" key="1">
    <source>
        <dbReference type="SAM" id="MobiDB-lite"/>
    </source>
</evidence>
<protein>
    <recommendedName>
        <fullName evidence="4">Resolvase HTH domain-containing protein</fullName>
    </recommendedName>
</protein>
<comment type="caution">
    <text evidence="2">The sequence shown here is derived from an EMBL/GenBank/DDBJ whole genome shotgun (WGS) entry which is preliminary data.</text>
</comment>
<dbReference type="Proteomes" id="UP000654345">
    <property type="component" value="Unassembled WGS sequence"/>
</dbReference>
<name>A0ABQ3UNZ1_9CHLR</name>
<gene>
    <name evidence="2" type="ORF">KSB_29160</name>
</gene>
<feature type="region of interest" description="Disordered" evidence="1">
    <location>
        <begin position="46"/>
        <end position="71"/>
    </location>
</feature>
<dbReference type="EMBL" id="BNJG01000001">
    <property type="protein sequence ID" value="GHO54441.1"/>
    <property type="molecule type" value="Genomic_DNA"/>
</dbReference>
<evidence type="ECO:0008006" key="4">
    <source>
        <dbReference type="Google" id="ProtNLM"/>
    </source>
</evidence>
<sequence length="115" mass="12682">MGAKGGRTTNHRSHLSLIPIEKVFSGHNDILVSTPKSSADYAPFEQTIDTPTGIPVSQRRPGPDAPSWKIPGSEWSNVIRRVVENQEPLRKVASDYGVSHETVRRVINAAQKRIS</sequence>